<keyword evidence="3" id="KW-1185">Reference proteome</keyword>
<organism evidence="2 3">
    <name type="scientific">Mycena sanguinolenta</name>
    <dbReference type="NCBI Taxonomy" id="230812"/>
    <lineage>
        <taxon>Eukaryota</taxon>
        <taxon>Fungi</taxon>
        <taxon>Dikarya</taxon>
        <taxon>Basidiomycota</taxon>
        <taxon>Agaricomycotina</taxon>
        <taxon>Agaricomycetes</taxon>
        <taxon>Agaricomycetidae</taxon>
        <taxon>Agaricales</taxon>
        <taxon>Marasmiineae</taxon>
        <taxon>Mycenaceae</taxon>
        <taxon>Mycena</taxon>
    </lineage>
</organism>
<dbReference type="OrthoDB" id="4062651at2759"/>
<evidence type="ECO:0000313" key="2">
    <source>
        <dbReference type="EMBL" id="KAF7357083.1"/>
    </source>
</evidence>
<sequence>MFDPDQPDVRPASLDLMHELRVCEELSHSLHPNDAVIWAIYRLLTGSVFLASALSGIKLLSTTLFRRKSLPIRRLSLMVFAAASNTFIRSVMRTSNDINPGNIMLDDNVHPGFIDFDSCEKVGESVKDRKVLTEG</sequence>
<proteinExistence type="predicted"/>
<dbReference type="AlphaFoldDB" id="A0A8H6YC97"/>
<comment type="caution">
    <text evidence="2">The sequence shown here is derived from an EMBL/GenBank/DDBJ whole genome shotgun (WGS) entry which is preliminary data.</text>
</comment>
<dbReference type="InterPro" id="IPR011009">
    <property type="entry name" value="Kinase-like_dom_sf"/>
</dbReference>
<keyword evidence="1" id="KW-1133">Transmembrane helix</keyword>
<dbReference type="SUPFAM" id="SSF56112">
    <property type="entry name" value="Protein kinase-like (PK-like)"/>
    <property type="match status" value="1"/>
</dbReference>
<feature type="transmembrane region" description="Helical" evidence="1">
    <location>
        <begin position="35"/>
        <end position="54"/>
    </location>
</feature>
<reference evidence="2" key="1">
    <citation type="submission" date="2020-05" db="EMBL/GenBank/DDBJ databases">
        <title>Mycena genomes resolve the evolution of fungal bioluminescence.</title>
        <authorList>
            <person name="Tsai I.J."/>
        </authorList>
    </citation>
    <scope>NUCLEOTIDE SEQUENCE</scope>
    <source>
        <strain evidence="2">160909Yilan</strain>
    </source>
</reference>
<protein>
    <submittedName>
        <fullName evidence="2">Pc22g01860 protein</fullName>
    </submittedName>
</protein>
<gene>
    <name evidence="2" type="ORF">MSAN_01302400</name>
</gene>
<dbReference type="EMBL" id="JACAZH010000010">
    <property type="protein sequence ID" value="KAF7357083.1"/>
    <property type="molecule type" value="Genomic_DNA"/>
</dbReference>
<accession>A0A8H6YC97</accession>
<keyword evidence="1" id="KW-0472">Membrane</keyword>
<keyword evidence="1" id="KW-0812">Transmembrane</keyword>
<evidence type="ECO:0000256" key="1">
    <source>
        <dbReference type="SAM" id="Phobius"/>
    </source>
</evidence>
<evidence type="ECO:0000313" key="3">
    <source>
        <dbReference type="Proteomes" id="UP000623467"/>
    </source>
</evidence>
<name>A0A8H6YC97_9AGAR</name>
<dbReference type="Proteomes" id="UP000623467">
    <property type="component" value="Unassembled WGS sequence"/>
</dbReference>